<evidence type="ECO:0000313" key="1">
    <source>
        <dbReference type="EMBL" id="KAJ9110557.1"/>
    </source>
</evidence>
<protein>
    <submittedName>
        <fullName evidence="1">Uncharacterized protein</fullName>
    </submittedName>
</protein>
<proteinExistence type="predicted"/>
<reference evidence="1" key="1">
    <citation type="submission" date="2023-04" db="EMBL/GenBank/DDBJ databases">
        <title>Draft Genome sequencing of Naganishia species isolated from polar environments using Oxford Nanopore Technology.</title>
        <authorList>
            <person name="Leo P."/>
            <person name="Venkateswaran K."/>
        </authorList>
    </citation>
    <scope>NUCLEOTIDE SEQUENCE</scope>
    <source>
        <strain evidence="1">MNA-CCFEE 5262</strain>
    </source>
</reference>
<dbReference type="Proteomes" id="UP001230649">
    <property type="component" value="Unassembled WGS sequence"/>
</dbReference>
<accession>A0ACC2WFW8</accession>
<evidence type="ECO:0000313" key="2">
    <source>
        <dbReference type="Proteomes" id="UP001230649"/>
    </source>
</evidence>
<name>A0ACC2WFW8_9TREE</name>
<organism evidence="1 2">
    <name type="scientific">Naganishia adeliensis</name>
    <dbReference type="NCBI Taxonomy" id="92952"/>
    <lineage>
        <taxon>Eukaryota</taxon>
        <taxon>Fungi</taxon>
        <taxon>Dikarya</taxon>
        <taxon>Basidiomycota</taxon>
        <taxon>Agaricomycotina</taxon>
        <taxon>Tremellomycetes</taxon>
        <taxon>Filobasidiales</taxon>
        <taxon>Filobasidiaceae</taxon>
        <taxon>Naganishia</taxon>
    </lineage>
</organism>
<dbReference type="EMBL" id="JASBWS010000023">
    <property type="protein sequence ID" value="KAJ9110557.1"/>
    <property type="molecule type" value="Genomic_DNA"/>
</dbReference>
<comment type="caution">
    <text evidence="1">The sequence shown here is derived from an EMBL/GenBank/DDBJ whole genome shotgun (WGS) entry which is preliminary data.</text>
</comment>
<gene>
    <name evidence="1" type="ORF">QFC20_002886</name>
</gene>
<sequence>MTDLDTLRQRYIDSATSLARIQDDTTGLVAFHLLQLPTAAQPRPRLHPSLEALVSGSTPPSASILALRRICRVMILKGMDSGRMIAPWERWALDGAFGEEEEQVGEMEMVLELEMVPASQVWSTRTRHEVRVFRAMSEMLWVVSWVVEFGINGMRQGDEKRQLEMIDCDILRYLCACSEELGDVVDMEDIRLRLEAANPLSTVQLLSQLAVDKGEGEDSAWKLGRIHGRSLPRQLSNMLAGYPRDKLLRLDAELSLFAKDSRGYIGSNLTRGTLRVYLLWDNSILVVTIRPEGDDHVIDVSALMHRMSIASSELSANPDGTTTFDLILALPDARRLTEHAVTMDQDMPTVRRRLARVGLLEVGIVESVVDEWL</sequence>
<keyword evidence="2" id="KW-1185">Reference proteome</keyword>